<comment type="caution">
    <text evidence="2">The sequence shown here is derived from an EMBL/GenBank/DDBJ whole genome shotgun (WGS) entry which is preliminary data.</text>
</comment>
<dbReference type="AlphaFoldDB" id="A0AAX1W0W9"/>
<evidence type="ECO:0000313" key="2">
    <source>
        <dbReference type="EMBL" id="RML83821.1"/>
    </source>
</evidence>
<gene>
    <name evidence="2" type="ORF">ALQ89_06466</name>
</gene>
<evidence type="ECO:0000313" key="3">
    <source>
        <dbReference type="Proteomes" id="UP000280350"/>
    </source>
</evidence>
<dbReference type="Proteomes" id="UP000280350">
    <property type="component" value="Unassembled WGS sequence"/>
</dbReference>
<sequence>MPGQVHDAEQQIADFLGNAFGVIVDHGFKNFIEFFTHLVDHRQRCRPVEADLRSTLLQFGGTTQRRQGHRHVIEQRQLLGRARLFGTLLGLDLVPTLVDLLVGQARRFCRRVQLAGRKHVRMATQQLAGNAVDDVVKFKPAFFLGQLRIEDHLKQQVTQLTLQMVEVALLDGIGHFVGFFQRMRHDAGVGLLQVPRATRLRITQPGHEVQQVLNCIHGAPCERRQRLWRPVPACFDNVRQLGNAPQQPPQCVQARNLDGQRHERCVVFLVRAGVDRQYIDTLVEQYLGDVTQQAGTVVGANDDVHRIREHRHRPPADLNDPLGLATTQLQHRSAILTVNADATALGDVTDNRIARQRLAATGHLCHQVANALNLNIATLARLVARSLARDQFQLFIDAIRFNLLLSQIDQLRQTQITRAQGGKHVVGGLVVGLVRQLVEVDLRQCQARQFAFDKGFTGRHVLVAGLQFEPVNNLGARPRGGDVTQVGVQPVTARRAVLAGDDLDLLAGLQAVVERYDAAVDLRTTAVMADFGVHPIGKVQRCRALGQVDGVTVRGEDVDAVRLDINPQLICQATDVTQLFMPLKYLTQPGNFLFVMIGARFDVSAFIAPVRANAQFGLFVHGVGAYLHFQHLAFRPDDRCVQRAIAIFLGVGDVIVELFGNMPPQGVHNAQRGIAIAHFRDQYTQRAHVIDLAECQAFALHFAPDGIDMFGSATDVSRHAGGLQFVVELGHDIADEALAVQPALVQQLGDLLVLIRLQVAERKVFQLPLDMPDTQTMGQRRVDVEDFPGHTVAFLVVGVLYRTNSASALGQLDQRNANVVDHRHEHLAQVFDLRLTAQHQRLTRAETGADRGHPQHAVDQFGDRRAETLLDLRQRDDTFTHAAVNDRRNQRVLIQLEVSQDLRDFQTGLETGGALCPVILVGLVVLLGLPGKLTGLFHDFPVQDQVDADNMIEPRVEIDTAVCVYRLVRSHLYHAAYLPYGAMNSAISRQPSERMPLAGQARTGIRGPVGLNEVPCQQRPRSSERCSLTHFK</sequence>
<evidence type="ECO:0000256" key="1">
    <source>
        <dbReference type="SAM" id="MobiDB-lite"/>
    </source>
</evidence>
<name>A0AAX1W0W9_PSEAJ</name>
<feature type="region of interest" description="Disordered" evidence="1">
    <location>
        <begin position="1009"/>
        <end position="1032"/>
    </location>
</feature>
<proteinExistence type="predicted"/>
<protein>
    <submittedName>
        <fullName evidence="2">Uncharacterized protein</fullName>
    </submittedName>
</protein>
<organism evidence="2 3">
    <name type="scientific">Pseudomonas amygdali pv. tabaci</name>
    <name type="common">Pseudomonas syringae pv. tabaci</name>
    <dbReference type="NCBI Taxonomy" id="322"/>
    <lineage>
        <taxon>Bacteria</taxon>
        <taxon>Pseudomonadati</taxon>
        <taxon>Pseudomonadota</taxon>
        <taxon>Gammaproteobacteria</taxon>
        <taxon>Pseudomonadales</taxon>
        <taxon>Pseudomonadaceae</taxon>
        <taxon>Pseudomonas</taxon>
        <taxon>Pseudomonas amygdali</taxon>
    </lineage>
</organism>
<accession>A0AAX1W0W9</accession>
<dbReference type="EMBL" id="RBNX01000029">
    <property type="protein sequence ID" value="RML83821.1"/>
    <property type="molecule type" value="Genomic_DNA"/>
</dbReference>
<reference evidence="2 3" key="1">
    <citation type="submission" date="2018-08" db="EMBL/GenBank/DDBJ databases">
        <title>Recombination of ecologically and evolutionarily significant loci maintains genetic cohesion in the Pseudomonas syringae species complex.</title>
        <authorList>
            <person name="Dillon M."/>
            <person name="Thakur S."/>
            <person name="Almeida R.N.D."/>
            <person name="Weir B.S."/>
            <person name="Guttman D.S."/>
        </authorList>
    </citation>
    <scope>NUCLEOTIDE SEQUENCE [LARGE SCALE GENOMIC DNA]</scope>
    <source>
        <strain evidence="2 3">ICMP 2851</strain>
    </source>
</reference>